<dbReference type="SUPFAM" id="SSF52151">
    <property type="entry name" value="FabD/lysophospholipase-like"/>
    <property type="match status" value="1"/>
</dbReference>
<dbReference type="PANTHER" id="PTHR14226:SF76">
    <property type="entry name" value="NTE FAMILY PROTEIN RSSA"/>
    <property type="match status" value="1"/>
</dbReference>
<evidence type="ECO:0000256" key="3">
    <source>
        <dbReference type="ARBA" id="ARBA00023098"/>
    </source>
</evidence>
<proteinExistence type="predicted"/>
<dbReference type="RefSeq" id="WP_093289602.1">
    <property type="nucleotide sequence ID" value="NZ_FOFS01000020.1"/>
</dbReference>
<evidence type="ECO:0000256" key="5">
    <source>
        <dbReference type="SAM" id="SignalP"/>
    </source>
</evidence>
<dbReference type="GO" id="GO:0016042">
    <property type="term" value="P:lipid catabolic process"/>
    <property type="evidence" value="ECO:0007669"/>
    <property type="project" value="UniProtKB-UniRule"/>
</dbReference>
<evidence type="ECO:0000256" key="2">
    <source>
        <dbReference type="ARBA" id="ARBA00022963"/>
    </source>
</evidence>
<sequence>MTRLKLACLLLLALLAACATPQSAPPPAELPPIAAPVPPPPPKIALVLGGGGARGFAHVGVLKLLDIQGLKPDFIVGTSAGSVAGALYASGINGFDLQQMAFELERATITDWSMFGKGLIRGDALQAFVNQLVHNKPIEQLAIPFACVATRVDTGQAVLFQRGNLGQAVRASSSVPGVFQPTVINGVEYVDGGLVSPVPIRYARQMGADIVIAVDVSTPPNSSATTGKLDVLMRTFEIMGQSIREAELPQADVIIRPDLSKIASTDFDSRQLAILQGERAALAAMPKIREKLGARLPPPLNRDAVPTAMLR</sequence>
<name>A0A1H9MAX3_9GAMM</name>
<dbReference type="PROSITE" id="PS51257">
    <property type="entry name" value="PROKAR_LIPOPROTEIN"/>
    <property type="match status" value="1"/>
</dbReference>
<dbReference type="InterPro" id="IPR016035">
    <property type="entry name" value="Acyl_Trfase/lysoPLipase"/>
</dbReference>
<feature type="short sequence motif" description="GXGXXG" evidence="4">
    <location>
        <begin position="50"/>
        <end position="55"/>
    </location>
</feature>
<evidence type="ECO:0000256" key="1">
    <source>
        <dbReference type="ARBA" id="ARBA00022801"/>
    </source>
</evidence>
<evidence type="ECO:0000259" key="6">
    <source>
        <dbReference type="PROSITE" id="PS51635"/>
    </source>
</evidence>
<dbReference type="InterPro" id="IPR050301">
    <property type="entry name" value="NTE"/>
</dbReference>
<feature type="short sequence motif" description="GXSXG" evidence="4">
    <location>
        <begin position="77"/>
        <end position="81"/>
    </location>
</feature>
<reference evidence="8" key="1">
    <citation type="submission" date="2016-10" db="EMBL/GenBank/DDBJ databases">
        <authorList>
            <person name="Varghese N."/>
            <person name="Submissions S."/>
        </authorList>
    </citation>
    <scope>NUCLEOTIDE SEQUENCE [LARGE SCALE GENOMIC DNA]</scope>
    <source>
        <strain evidence="8">DSM 25927</strain>
    </source>
</reference>
<accession>A0A1H9MAX3</accession>
<dbReference type="STRING" id="489703.SAMN04488038_12042"/>
<dbReference type="GO" id="GO:0016787">
    <property type="term" value="F:hydrolase activity"/>
    <property type="evidence" value="ECO:0007669"/>
    <property type="project" value="UniProtKB-UniRule"/>
</dbReference>
<dbReference type="PANTHER" id="PTHR14226">
    <property type="entry name" value="NEUROPATHY TARGET ESTERASE/SWISS CHEESE D.MELANOGASTER"/>
    <property type="match status" value="1"/>
</dbReference>
<dbReference type="Pfam" id="PF01734">
    <property type="entry name" value="Patatin"/>
    <property type="match status" value="1"/>
</dbReference>
<keyword evidence="2 4" id="KW-0442">Lipid degradation</keyword>
<evidence type="ECO:0000256" key="4">
    <source>
        <dbReference type="PROSITE-ProRule" id="PRU01161"/>
    </source>
</evidence>
<keyword evidence="5" id="KW-0732">Signal</keyword>
<feature type="active site" description="Nucleophile" evidence="4">
    <location>
        <position position="79"/>
    </location>
</feature>
<dbReference type="PROSITE" id="PS51635">
    <property type="entry name" value="PNPLA"/>
    <property type="match status" value="1"/>
</dbReference>
<dbReference type="OrthoDB" id="5290098at2"/>
<evidence type="ECO:0000313" key="8">
    <source>
        <dbReference type="Proteomes" id="UP000199233"/>
    </source>
</evidence>
<dbReference type="CDD" id="cd07205">
    <property type="entry name" value="Pat_PNPLA6_PNPLA7_NTE1_like"/>
    <property type="match status" value="1"/>
</dbReference>
<keyword evidence="8" id="KW-1185">Reference proteome</keyword>
<keyword evidence="1 4" id="KW-0378">Hydrolase</keyword>
<feature type="signal peptide" evidence="5">
    <location>
        <begin position="1"/>
        <end position="24"/>
    </location>
</feature>
<dbReference type="AlphaFoldDB" id="A0A1H9MAX3"/>
<dbReference type="Gene3D" id="3.40.1090.10">
    <property type="entry name" value="Cytosolic phospholipase A2 catalytic domain"/>
    <property type="match status" value="2"/>
</dbReference>
<feature type="active site" description="Proton acceptor" evidence="4">
    <location>
        <position position="191"/>
    </location>
</feature>
<organism evidence="7 8">
    <name type="scientific">Solimonas aquatica</name>
    <dbReference type="NCBI Taxonomy" id="489703"/>
    <lineage>
        <taxon>Bacteria</taxon>
        <taxon>Pseudomonadati</taxon>
        <taxon>Pseudomonadota</taxon>
        <taxon>Gammaproteobacteria</taxon>
        <taxon>Nevskiales</taxon>
        <taxon>Nevskiaceae</taxon>
        <taxon>Solimonas</taxon>
    </lineage>
</organism>
<dbReference type="InterPro" id="IPR002641">
    <property type="entry name" value="PNPLA_dom"/>
</dbReference>
<feature type="chain" id="PRO_5011525906" evidence="5">
    <location>
        <begin position="25"/>
        <end position="311"/>
    </location>
</feature>
<gene>
    <name evidence="7" type="ORF">SAMN04488038_12042</name>
</gene>
<protein>
    <submittedName>
        <fullName evidence="7">NTE family protein</fullName>
    </submittedName>
</protein>
<feature type="short sequence motif" description="DGA/G" evidence="4">
    <location>
        <begin position="191"/>
        <end position="193"/>
    </location>
</feature>
<dbReference type="EMBL" id="FOFS01000020">
    <property type="protein sequence ID" value="SER20836.1"/>
    <property type="molecule type" value="Genomic_DNA"/>
</dbReference>
<feature type="domain" description="PNPLA" evidence="6">
    <location>
        <begin position="46"/>
        <end position="204"/>
    </location>
</feature>
<evidence type="ECO:0000313" key="7">
    <source>
        <dbReference type="EMBL" id="SER20836.1"/>
    </source>
</evidence>
<keyword evidence="3 4" id="KW-0443">Lipid metabolism</keyword>
<dbReference type="Proteomes" id="UP000199233">
    <property type="component" value="Unassembled WGS sequence"/>
</dbReference>